<accession>A0ACC2VQJ5</accession>
<dbReference type="Proteomes" id="UP001227268">
    <property type="component" value="Unassembled WGS sequence"/>
</dbReference>
<organism evidence="1 2">
    <name type="scientific">Naganishia friedmannii</name>
    <dbReference type="NCBI Taxonomy" id="89922"/>
    <lineage>
        <taxon>Eukaryota</taxon>
        <taxon>Fungi</taxon>
        <taxon>Dikarya</taxon>
        <taxon>Basidiomycota</taxon>
        <taxon>Agaricomycotina</taxon>
        <taxon>Tremellomycetes</taxon>
        <taxon>Filobasidiales</taxon>
        <taxon>Filobasidiaceae</taxon>
        <taxon>Naganishia</taxon>
    </lineage>
</organism>
<reference evidence="1" key="1">
    <citation type="submission" date="2023-04" db="EMBL/GenBank/DDBJ databases">
        <title>Draft Genome sequencing of Naganishia species isolated from polar environments using Oxford Nanopore Technology.</title>
        <authorList>
            <person name="Leo P."/>
            <person name="Venkateswaran K."/>
        </authorList>
    </citation>
    <scope>NUCLEOTIDE SEQUENCE</scope>
    <source>
        <strain evidence="1">MNA-CCFEE 5423</strain>
    </source>
</reference>
<comment type="caution">
    <text evidence="1">The sequence shown here is derived from an EMBL/GenBank/DDBJ whole genome shotgun (WGS) entry which is preliminary data.</text>
</comment>
<gene>
    <name evidence="1" type="ORF">QFC21_003378</name>
</gene>
<evidence type="ECO:0000313" key="1">
    <source>
        <dbReference type="EMBL" id="KAJ9101160.1"/>
    </source>
</evidence>
<sequence length="1158" mass="124132">MSEPRPAMEEGNISPAPDAVNQRSGAAASSSFQPQPRRHSSDVTDMTSNRGIIQRPNQNLTANTASLNHGDIGIAAPAPSQVLSGATSTLPAATSDFASQSQHAPFGLPRPPSLQPNAQRNENPPQQPQSVHEGVIHSILEGLFGPMMNPQPAGNGAAATATNASRPEPPLSSTPGGSTIGQNSMGNGNQRPGNPDIGTMFSMFGFPPDMMPSQSDANAQGSSVNQSTPASGTQTHSANASIDQPPPPPQPSRFSSSFSFTFDLGPFDIPGPAGPSTEVSRQSHQAASNRSMSSIPGEAGPTGRNEAGAPASNIGPTSSNQTSDSVPNARVQQPPLAFVVGPDGSWMLPQAPGAGAAAGAEGNAESRPTGGNGQQSTPVHFHFPGGSVTAEGNPGATPPLFQLFSQLFPNGVHPVVIGPGMMNFAFGPQSFMQTRLPPDPERAEELLRGLKDPGMDMMMRLDRVIRADYSQGMNVDGAPQSDGGVGDVEGWKCAVCMETFEDELDEHRQQETADATSPQPSSTRTNEVGRNPSISSDIDMHDVEMVLSGETREIPKNKTSLKVFPCHHVFHEDCLRPWLAQKTTCPTCRFDIDPHSVTLRRPVVRNNPLRPRGRNTAASTRATPYGSRPATPAVRTEDRERAASSAQTSVSPQAATGMDDQPAAETFPDSTASASVDNASSGSVPTFTQSDAPRSPFAFPRSTRVAQSEVDAGHMDRPPPIAGAEASGNDQDLTEGGRGGRDRRRLEDVQRQGGSDFDPAGMQEAVHMLHELLRRGHPEHGLDDNNNLTANNTTNSNDINHTSDNHIDAAAPTDGSRTGHNPSQRSASAANGDAPNDSNSSPRRHNSHSHTIAIFEIALPDMPAHMMPDAFQGANDNAPQPFGNGVFQSFMIPFGQGNNSMPINGNRVPGDNVEQDRAPANQDQHAEPSAPGDAPRSNASRVNPLVDAANAESGEGVRPIHPPSRLHRWRSDPEQRHATDSIAVSLDGPDAESADRVPAPSQQPPHMERRRGDHPWHPPHVKESFSEWIVSREKALHWRCDDPICLYAPPEHPYTELTEEEWREWKPTDEKLTKIKSYNQYRFSGEENTGLRPVCEHEFHPSCLKISCLSSNWWYKEPGRQETTVRCPKCRMQGWVRDEEMQSDEAAVLAVPASSTTS</sequence>
<protein>
    <submittedName>
        <fullName evidence="1">Uncharacterized protein</fullName>
    </submittedName>
</protein>
<dbReference type="EMBL" id="JASBWT010000010">
    <property type="protein sequence ID" value="KAJ9101160.1"/>
    <property type="molecule type" value="Genomic_DNA"/>
</dbReference>
<name>A0ACC2VQJ5_9TREE</name>
<keyword evidence="2" id="KW-1185">Reference proteome</keyword>
<evidence type="ECO:0000313" key="2">
    <source>
        <dbReference type="Proteomes" id="UP001227268"/>
    </source>
</evidence>
<proteinExistence type="predicted"/>